<evidence type="ECO:0000256" key="3">
    <source>
        <dbReference type="ARBA" id="ARBA00022692"/>
    </source>
</evidence>
<keyword evidence="2" id="KW-1003">Cell membrane</keyword>
<dbReference type="PANTHER" id="PTHR47089">
    <property type="entry name" value="ABC TRANSPORTER, PERMEASE PROTEIN"/>
    <property type="match status" value="1"/>
</dbReference>
<dbReference type="Pfam" id="PF02653">
    <property type="entry name" value="BPD_transp_2"/>
    <property type="match status" value="1"/>
</dbReference>
<evidence type="ECO:0000313" key="7">
    <source>
        <dbReference type="EMBL" id="MCY6957050.1"/>
    </source>
</evidence>
<accession>A0ABT4D445</accession>
<proteinExistence type="predicted"/>
<sequence>MFRVIKRSEITRSNTIKIRTIAIILALLVVGIFILVLGLNPLRVYSSMIKGAFGSDYKIRQTIIKAVPLLITALGISVAFKMQFWNIGGEGQIMMGAFVASFFALNFQNLPKPVLLLVMAIAGIIGGGVWAFIPAFFKSKWGTNETILTLMMNYIAIKWVAYLQYDLWKDSKAMGFPKIPNFSENAILPKFLGVHIGWIIAIILVVLMYIFMNYTKKGYEISVLGESEKTALYAGINIKGTIISAVFLSGGLCGLVGMIQASAVSNTLSVEVSGGVGYTAIIVAWLASLSAPLIMVVSVLFAALLQGGLYIQTAFGIPEAAALVLQSMILFFVLGSEFFIKYKVFLKRNSKKSIKNQESLCKLKEAN</sequence>
<organism evidence="7 8">
    <name type="scientific">Clostridium brassicae</name>
    <dbReference type="NCBI Taxonomy" id="2999072"/>
    <lineage>
        <taxon>Bacteria</taxon>
        <taxon>Bacillati</taxon>
        <taxon>Bacillota</taxon>
        <taxon>Clostridia</taxon>
        <taxon>Eubacteriales</taxon>
        <taxon>Clostridiaceae</taxon>
        <taxon>Clostridium</taxon>
    </lineage>
</organism>
<evidence type="ECO:0000313" key="8">
    <source>
        <dbReference type="Proteomes" id="UP001144612"/>
    </source>
</evidence>
<protein>
    <submittedName>
        <fullName evidence="7">ABC transporter permease</fullName>
    </submittedName>
</protein>
<feature type="transmembrane region" description="Helical" evidence="6">
    <location>
        <begin position="147"/>
        <end position="165"/>
    </location>
</feature>
<dbReference type="EMBL" id="JAPQFJ010000001">
    <property type="protein sequence ID" value="MCY6957050.1"/>
    <property type="molecule type" value="Genomic_DNA"/>
</dbReference>
<evidence type="ECO:0000256" key="5">
    <source>
        <dbReference type="ARBA" id="ARBA00023136"/>
    </source>
</evidence>
<dbReference type="Proteomes" id="UP001144612">
    <property type="component" value="Unassembled WGS sequence"/>
</dbReference>
<dbReference type="PANTHER" id="PTHR47089:SF1">
    <property type="entry name" value="GUANOSINE ABC TRANSPORTER PERMEASE PROTEIN NUPP"/>
    <property type="match status" value="1"/>
</dbReference>
<dbReference type="CDD" id="cd06580">
    <property type="entry name" value="TM_PBP1_transp_TpRbsC_like"/>
    <property type="match status" value="1"/>
</dbReference>
<evidence type="ECO:0000256" key="4">
    <source>
        <dbReference type="ARBA" id="ARBA00022989"/>
    </source>
</evidence>
<feature type="transmembrane region" description="Helical" evidence="6">
    <location>
        <begin position="323"/>
        <end position="342"/>
    </location>
</feature>
<evidence type="ECO:0000256" key="6">
    <source>
        <dbReference type="SAM" id="Phobius"/>
    </source>
</evidence>
<dbReference type="InterPro" id="IPR001851">
    <property type="entry name" value="ABC_transp_permease"/>
</dbReference>
<dbReference type="RefSeq" id="WP_268059411.1">
    <property type="nucleotide sequence ID" value="NZ_JAPQFJ010000001.1"/>
</dbReference>
<name>A0ABT4D445_9CLOT</name>
<evidence type="ECO:0000256" key="1">
    <source>
        <dbReference type="ARBA" id="ARBA00004651"/>
    </source>
</evidence>
<feature type="transmembrane region" description="Helical" evidence="6">
    <location>
        <begin position="92"/>
        <end position="108"/>
    </location>
</feature>
<comment type="caution">
    <text evidence="7">The sequence shown here is derived from an EMBL/GenBank/DDBJ whole genome shotgun (WGS) entry which is preliminary data.</text>
</comment>
<keyword evidence="5 6" id="KW-0472">Membrane</keyword>
<feature type="transmembrane region" description="Helical" evidence="6">
    <location>
        <begin position="191"/>
        <end position="211"/>
    </location>
</feature>
<feature type="transmembrane region" description="Helical" evidence="6">
    <location>
        <begin position="21"/>
        <end position="42"/>
    </location>
</feature>
<gene>
    <name evidence="7" type="ORF">OW729_00375</name>
</gene>
<keyword evidence="4 6" id="KW-1133">Transmembrane helix</keyword>
<feature type="transmembrane region" description="Helical" evidence="6">
    <location>
        <begin position="114"/>
        <end position="135"/>
    </location>
</feature>
<feature type="transmembrane region" description="Helical" evidence="6">
    <location>
        <begin position="62"/>
        <end position="80"/>
    </location>
</feature>
<comment type="subcellular location">
    <subcellularLocation>
        <location evidence="1">Cell membrane</location>
        <topology evidence="1">Multi-pass membrane protein</topology>
    </subcellularLocation>
</comment>
<evidence type="ECO:0000256" key="2">
    <source>
        <dbReference type="ARBA" id="ARBA00022475"/>
    </source>
</evidence>
<reference evidence="7" key="1">
    <citation type="submission" date="2022-12" db="EMBL/GenBank/DDBJ databases">
        <title>Clostridium sp. nov., isolated from industrial wastewater.</title>
        <authorList>
            <person name="Jiayan W."/>
        </authorList>
    </citation>
    <scope>NUCLEOTIDE SEQUENCE</scope>
    <source>
        <strain evidence="7">ZC22-4</strain>
    </source>
</reference>
<keyword evidence="8" id="KW-1185">Reference proteome</keyword>
<keyword evidence="3 6" id="KW-0812">Transmembrane</keyword>
<feature type="transmembrane region" description="Helical" evidence="6">
    <location>
        <begin position="232"/>
        <end position="261"/>
    </location>
</feature>